<dbReference type="Gene3D" id="3.30.950.30">
    <property type="entry name" value="Schlafen, AAA domain"/>
    <property type="match status" value="1"/>
</dbReference>
<feature type="domain" description="Schlafen AlbA-2" evidence="2">
    <location>
        <begin position="13"/>
        <end position="129"/>
    </location>
</feature>
<dbReference type="RefSeq" id="WP_301638373.1">
    <property type="nucleotide sequence ID" value="NZ_JADYTN010000021.1"/>
</dbReference>
<dbReference type="PANTHER" id="PTHR30595:SF6">
    <property type="entry name" value="SCHLAFEN ALBA-2 DOMAIN-CONTAINING PROTEIN"/>
    <property type="match status" value="1"/>
</dbReference>
<comment type="caution">
    <text evidence="3">The sequence shown here is derived from an EMBL/GenBank/DDBJ whole genome shotgun (WGS) entry which is preliminary data.</text>
</comment>
<feature type="compositionally biased region" description="Basic and acidic residues" evidence="1">
    <location>
        <begin position="401"/>
        <end position="414"/>
    </location>
</feature>
<dbReference type="Pfam" id="PF04326">
    <property type="entry name" value="SLFN_AlbA_2"/>
    <property type="match status" value="1"/>
</dbReference>
<evidence type="ECO:0000259" key="2">
    <source>
        <dbReference type="Pfam" id="PF04326"/>
    </source>
</evidence>
<accession>A0ABS9CJF2</accession>
<dbReference type="Proteomes" id="UP001200470">
    <property type="component" value="Unassembled WGS sequence"/>
</dbReference>
<evidence type="ECO:0000313" key="3">
    <source>
        <dbReference type="EMBL" id="MCF2564304.1"/>
    </source>
</evidence>
<dbReference type="InterPro" id="IPR007421">
    <property type="entry name" value="Schlafen_AlbA_2_dom"/>
</dbReference>
<sequence>MRYTIEEIRQMPEGQTFDCKSIHIEPKALANTIVAMANADGGMIAVGISDKTRRIEGVDQDKAHLNEILSTPFDFCVPSISVTTEFIPCQDSEGNDNHILIIHVPASPRLHANQADEAFWRVGDKSRKLPFEERLQLMYDKGERYYEDTPAYDATIEDIDMDAVKAYMKRIGYGKSPMEYLQENKGFLTYKGDVPQVSTACILLFGKHPQNFFPRARVRFIKYYGTEEKVGREMNVIKDVTFEGRILDQIQKTIDYLETQVKEHSYLGEDGLFKTDREYPKFVIQEMTVNSVCHRDYSIKGTEIQIKMFDNRLVFETPGKLPGIVRADNIRHTHFSRNPKIAEYLKAYDYVKEFGEGVDRMCRELSAIGTKEPQYNLVAFIMKATVWANVLEEGQENTISDQKRPESDQKDSKTTQKLPRNYPETTQKLPLDITPVQKEIIDFLLKCPYAGRKEISSHLDSLSEDGVKYNLKLLQQKGIIKRIGPNKGGYWKVLIFE</sequence>
<organism evidence="3 4">
    <name type="scientific">Xylanibacter brevis</name>
    <dbReference type="NCBI Taxonomy" id="83231"/>
    <lineage>
        <taxon>Bacteria</taxon>
        <taxon>Pseudomonadati</taxon>
        <taxon>Bacteroidota</taxon>
        <taxon>Bacteroidia</taxon>
        <taxon>Bacteroidales</taxon>
        <taxon>Prevotellaceae</taxon>
        <taxon>Xylanibacter</taxon>
    </lineage>
</organism>
<gene>
    <name evidence="3" type="ORF">I6E12_09290</name>
</gene>
<dbReference type="Pfam" id="PF13749">
    <property type="entry name" value="HATPase_c_4"/>
    <property type="match status" value="1"/>
</dbReference>
<dbReference type="PANTHER" id="PTHR30595">
    <property type="entry name" value="GLPR-RELATED TRANSCRIPTIONAL REPRESSOR"/>
    <property type="match status" value="1"/>
</dbReference>
<dbReference type="Gene3D" id="3.30.565.60">
    <property type="match status" value="1"/>
</dbReference>
<dbReference type="InterPro" id="IPR036390">
    <property type="entry name" value="WH_DNA-bd_sf"/>
</dbReference>
<proteinExistence type="predicted"/>
<dbReference type="SUPFAM" id="SSF46785">
    <property type="entry name" value="Winged helix' DNA-binding domain"/>
    <property type="match status" value="1"/>
</dbReference>
<keyword evidence="4" id="KW-1185">Reference proteome</keyword>
<feature type="compositionally biased region" description="Polar residues" evidence="1">
    <location>
        <begin position="415"/>
        <end position="428"/>
    </location>
</feature>
<protein>
    <submittedName>
        <fullName evidence="3">DNA binding domain-containing protein</fullName>
    </submittedName>
</protein>
<reference evidence="3 4" key="1">
    <citation type="submission" date="2020-12" db="EMBL/GenBank/DDBJ databases">
        <title>Whole genome sequences of gut porcine anaerobes.</title>
        <authorList>
            <person name="Kubasova T."/>
            <person name="Jahodarova E."/>
            <person name="Rychlik I."/>
        </authorList>
    </citation>
    <scope>NUCLEOTIDE SEQUENCE [LARGE SCALE GENOMIC DNA]</scope>
    <source>
        <strain evidence="3 4">An925</strain>
    </source>
</reference>
<feature type="region of interest" description="Disordered" evidence="1">
    <location>
        <begin position="396"/>
        <end position="428"/>
    </location>
</feature>
<name>A0ABS9CJF2_9BACT</name>
<evidence type="ECO:0000256" key="1">
    <source>
        <dbReference type="SAM" id="MobiDB-lite"/>
    </source>
</evidence>
<dbReference type="InterPro" id="IPR038475">
    <property type="entry name" value="RecG_C_sf"/>
</dbReference>
<dbReference type="EMBL" id="JADYTN010000021">
    <property type="protein sequence ID" value="MCF2564304.1"/>
    <property type="molecule type" value="Genomic_DNA"/>
</dbReference>
<evidence type="ECO:0000313" key="4">
    <source>
        <dbReference type="Proteomes" id="UP001200470"/>
    </source>
</evidence>
<dbReference type="InterPro" id="IPR038461">
    <property type="entry name" value="Schlafen_AlbA_2_dom_sf"/>
</dbReference>